<proteinExistence type="predicted"/>
<accession>X0XU91</accession>
<sequence length="174" mass="20381">MMIDFHLQKKESDEVYLSRQKALALGKTDIERLVDLATRNIRQRIRFCSHSVPQEPVHEMFIVHPKGAYVRPHKHLNKSESMIVLEGEVDYVILEEYGTVENVISMGDYLSGKPFYRSIRPELFHMLLIRSEWLVFLEITKGPFIKEDTIMADWSPEESDKLSVKKYLENLLIS</sequence>
<comment type="caution">
    <text evidence="2">The sequence shown here is derived from an EMBL/GenBank/DDBJ whole genome shotgun (WGS) entry which is preliminary data.</text>
</comment>
<dbReference type="InterPro" id="IPR011051">
    <property type="entry name" value="RmlC_Cupin_sf"/>
</dbReference>
<dbReference type="Pfam" id="PF19480">
    <property type="entry name" value="DUF6016"/>
    <property type="match status" value="1"/>
</dbReference>
<dbReference type="InterPro" id="IPR027565">
    <property type="entry name" value="Cupin_WbuC"/>
</dbReference>
<dbReference type="NCBIfam" id="TIGR04366">
    <property type="entry name" value="cupin_WbuC"/>
    <property type="match status" value="1"/>
</dbReference>
<dbReference type="AlphaFoldDB" id="X0XU91"/>
<reference evidence="2" key="1">
    <citation type="journal article" date="2014" name="Front. Microbiol.">
        <title>High frequency of phylogenetically diverse reductive dehalogenase-homologous genes in deep subseafloor sedimentary metagenomes.</title>
        <authorList>
            <person name="Kawai M."/>
            <person name="Futagami T."/>
            <person name="Toyoda A."/>
            <person name="Takaki Y."/>
            <person name="Nishi S."/>
            <person name="Hori S."/>
            <person name="Arai W."/>
            <person name="Tsubouchi T."/>
            <person name="Morono Y."/>
            <person name="Uchiyama I."/>
            <person name="Ito T."/>
            <person name="Fujiyama A."/>
            <person name="Inagaki F."/>
            <person name="Takami H."/>
        </authorList>
    </citation>
    <scope>NUCLEOTIDE SEQUENCE</scope>
    <source>
        <strain evidence="2">Expedition CK06-06</strain>
    </source>
</reference>
<gene>
    <name evidence="2" type="ORF">S01H1_73144</name>
</gene>
<evidence type="ECO:0000259" key="1">
    <source>
        <dbReference type="Pfam" id="PF19480"/>
    </source>
</evidence>
<name>X0XU91_9ZZZZ</name>
<dbReference type="SUPFAM" id="SSF51182">
    <property type="entry name" value="RmlC-like cupins"/>
    <property type="match status" value="1"/>
</dbReference>
<feature type="domain" description="Cupin fold metalloprotein WbuC cupin" evidence="1">
    <location>
        <begin position="27"/>
        <end position="103"/>
    </location>
</feature>
<evidence type="ECO:0000313" key="2">
    <source>
        <dbReference type="EMBL" id="GAG28406.1"/>
    </source>
</evidence>
<organism evidence="2">
    <name type="scientific">marine sediment metagenome</name>
    <dbReference type="NCBI Taxonomy" id="412755"/>
    <lineage>
        <taxon>unclassified sequences</taxon>
        <taxon>metagenomes</taxon>
        <taxon>ecological metagenomes</taxon>
    </lineage>
</organism>
<protein>
    <recommendedName>
        <fullName evidence="1">Cupin fold metalloprotein WbuC cupin domain-containing protein</fullName>
    </recommendedName>
</protein>
<dbReference type="EMBL" id="BARS01048858">
    <property type="protein sequence ID" value="GAG28406.1"/>
    <property type="molecule type" value="Genomic_DNA"/>
</dbReference>
<dbReference type="InterPro" id="IPR046058">
    <property type="entry name" value="WbuC_cupin"/>
</dbReference>